<dbReference type="EMBL" id="JAINVZ010000004">
    <property type="protein sequence ID" value="MBY8884803.1"/>
    <property type="molecule type" value="Genomic_DNA"/>
</dbReference>
<dbReference type="Proteomes" id="UP001198565">
    <property type="component" value="Unassembled WGS sequence"/>
</dbReference>
<comment type="caution">
    <text evidence="2">The sequence shown here is derived from an EMBL/GenBank/DDBJ whole genome shotgun (WGS) entry which is preliminary data.</text>
</comment>
<dbReference type="RefSeq" id="WP_222975564.1">
    <property type="nucleotide sequence ID" value="NZ_JAINVZ010000004.1"/>
</dbReference>
<sequence length="74" mass="7836">MRITNTPSGDVVAVMEGKELVLTESALMHYLAGPGVDSNLAARMMTAVSAANEDRQRREEAEAADREADSGTVA</sequence>
<reference evidence="2 3" key="1">
    <citation type="submission" date="2021-08" db="EMBL/GenBank/DDBJ databases">
        <title>Streptomyces sp. PTM05 isolated from lichen.</title>
        <authorList>
            <person name="Somphong A."/>
            <person name="Phongsopitanun W."/>
            <person name="Tanasupawat S."/>
        </authorList>
    </citation>
    <scope>NUCLEOTIDE SEQUENCE [LARGE SCALE GENOMIC DNA]</scope>
    <source>
        <strain evidence="2 3">Ptm05</strain>
    </source>
</reference>
<gene>
    <name evidence="2" type="ORF">K7472_08080</name>
</gene>
<accession>A0ABS7QNQ5</accession>
<evidence type="ECO:0000313" key="2">
    <source>
        <dbReference type="EMBL" id="MBY8884803.1"/>
    </source>
</evidence>
<protein>
    <submittedName>
        <fullName evidence="2">Uncharacterized protein</fullName>
    </submittedName>
</protein>
<evidence type="ECO:0000256" key="1">
    <source>
        <dbReference type="SAM" id="MobiDB-lite"/>
    </source>
</evidence>
<feature type="compositionally biased region" description="Basic and acidic residues" evidence="1">
    <location>
        <begin position="52"/>
        <end position="74"/>
    </location>
</feature>
<name>A0ABS7QNQ5_9ACTN</name>
<keyword evidence="3" id="KW-1185">Reference proteome</keyword>
<evidence type="ECO:0000313" key="3">
    <source>
        <dbReference type="Proteomes" id="UP001198565"/>
    </source>
</evidence>
<feature type="region of interest" description="Disordered" evidence="1">
    <location>
        <begin position="50"/>
        <end position="74"/>
    </location>
</feature>
<organism evidence="2 3">
    <name type="scientific">Streptantibioticus parmotrematis</name>
    <dbReference type="NCBI Taxonomy" id="2873249"/>
    <lineage>
        <taxon>Bacteria</taxon>
        <taxon>Bacillati</taxon>
        <taxon>Actinomycetota</taxon>
        <taxon>Actinomycetes</taxon>
        <taxon>Kitasatosporales</taxon>
        <taxon>Streptomycetaceae</taxon>
        <taxon>Streptantibioticus</taxon>
    </lineage>
</organism>
<proteinExistence type="predicted"/>